<sequence length="425" mass="44909">MCDLASPGSSSVRIGVPGSDGHGDTERGNMRVLRLCSVFETPPEALSGRGRAFDPVGGMQNHAARLSEELDRHGVVQTIVTTRPPGTPARQRFGRHGRVIRLGLPLPWARQGYALPAAALLPRLAENADLVHVHLGEDIAAAPLALLTARARRLPLVMTVHCSVRHTVSVHGPRSALLKVLGGRAEAAAASKAAAVIVLTERGARLTRVHGTDPARIHVIPSGVAEDEFADAAGCPDGLEEPPGSYVLYLGRLHHEKGVHTLIRAFSLLGDRDTRLVVAGDGPARAELRSLSARLGLSSRVRFLGFVPHARVPALLSGAALLALPSRYEELGTAAVEAMRVGVPVVATDTGGLPEVVENGVTGLLVPVDAERALADALARLLDDAPARIRMGRAARRRAAGYRWDRLAPRVLSVYDSVLSPAPAT</sequence>
<reference evidence="6 7" key="1">
    <citation type="submission" date="2017-02" db="EMBL/GenBank/DDBJ databases">
        <authorList>
            <person name="Peterson S.W."/>
        </authorList>
    </citation>
    <scope>NUCLEOTIDE SEQUENCE [LARGE SCALE GENOMIC DNA]</scope>
    <source>
        <strain evidence="6 7">DSM 45154</strain>
    </source>
</reference>
<dbReference type="InterPro" id="IPR001296">
    <property type="entry name" value="Glyco_trans_1"/>
</dbReference>
<dbReference type="InterPro" id="IPR028098">
    <property type="entry name" value="Glyco_trans_4-like_N"/>
</dbReference>
<dbReference type="SUPFAM" id="SSF53756">
    <property type="entry name" value="UDP-Glycosyltransferase/glycogen phosphorylase"/>
    <property type="match status" value="1"/>
</dbReference>
<keyword evidence="7" id="KW-1185">Reference proteome</keyword>
<evidence type="ECO:0000256" key="3">
    <source>
        <dbReference type="SAM" id="MobiDB-lite"/>
    </source>
</evidence>
<name>A0A1T4KFU0_9ACTN</name>
<dbReference type="Proteomes" id="UP000190637">
    <property type="component" value="Unassembled WGS sequence"/>
</dbReference>
<proteinExistence type="predicted"/>
<feature type="region of interest" description="Disordered" evidence="3">
    <location>
        <begin position="1"/>
        <end position="27"/>
    </location>
</feature>
<accession>A0A1T4KFU0</accession>
<protein>
    <submittedName>
        <fullName evidence="6">Glycosyltransferase involved in cell wall bisynthesis</fullName>
    </submittedName>
</protein>
<evidence type="ECO:0000259" key="5">
    <source>
        <dbReference type="Pfam" id="PF13439"/>
    </source>
</evidence>
<evidence type="ECO:0000313" key="6">
    <source>
        <dbReference type="EMBL" id="SJZ41308.1"/>
    </source>
</evidence>
<dbReference type="PANTHER" id="PTHR45947">
    <property type="entry name" value="SULFOQUINOVOSYL TRANSFERASE SQD2"/>
    <property type="match status" value="1"/>
</dbReference>
<gene>
    <name evidence="6" type="ORF">SAMN02745673_00357</name>
</gene>
<evidence type="ECO:0000256" key="1">
    <source>
        <dbReference type="ARBA" id="ARBA00022676"/>
    </source>
</evidence>
<dbReference type="Pfam" id="PF13439">
    <property type="entry name" value="Glyco_transf_4"/>
    <property type="match status" value="1"/>
</dbReference>
<keyword evidence="1" id="KW-0328">Glycosyltransferase</keyword>
<dbReference type="InterPro" id="IPR050194">
    <property type="entry name" value="Glycosyltransferase_grp1"/>
</dbReference>
<dbReference type="GO" id="GO:1901137">
    <property type="term" value="P:carbohydrate derivative biosynthetic process"/>
    <property type="evidence" value="ECO:0007669"/>
    <property type="project" value="UniProtKB-ARBA"/>
</dbReference>
<dbReference type="GO" id="GO:0016757">
    <property type="term" value="F:glycosyltransferase activity"/>
    <property type="evidence" value="ECO:0007669"/>
    <property type="project" value="UniProtKB-KW"/>
</dbReference>
<feature type="domain" description="Glycosyltransferase subfamily 4-like N-terminal" evidence="5">
    <location>
        <begin position="56"/>
        <end position="226"/>
    </location>
</feature>
<organism evidence="6 7">
    <name type="scientific">Marinactinospora thermotolerans DSM 45154</name>
    <dbReference type="NCBI Taxonomy" id="1122192"/>
    <lineage>
        <taxon>Bacteria</taxon>
        <taxon>Bacillati</taxon>
        <taxon>Actinomycetota</taxon>
        <taxon>Actinomycetes</taxon>
        <taxon>Streptosporangiales</taxon>
        <taxon>Nocardiopsidaceae</taxon>
        <taxon>Marinactinospora</taxon>
    </lineage>
</organism>
<dbReference type="AlphaFoldDB" id="A0A1T4KFU0"/>
<keyword evidence="2 6" id="KW-0808">Transferase</keyword>
<dbReference type="Pfam" id="PF00534">
    <property type="entry name" value="Glycos_transf_1"/>
    <property type="match status" value="1"/>
</dbReference>
<evidence type="ECO:0000256" key="2">
    <source>
        <dbReference type="ARBA" id="ARBA00022679"/>
    </source>
</evidence>
<evidence type="ECO:0000313" key="7">
    <source>
        <dbReference type="Proteomes" id="UP000190637"/>
    </source>
</evidence>
<evidence type="ECO:0000259" key="4">
    <source>
        <dbReference type="Pfam" id="PF00534"/>
    </source>
</evidence>
<dbReference type="STRING" id="1122192.SAMN02745673_00357"/>
<dbReference type="CDD" id="cd03801">
    <property type="entry name" value="GT4_PimA-like"/>
    <property type="match status" value="1"/>
</dbReference>
<dbReference type="PANTHER" id="PTHR45947:SF3">
    <property type="entry name" value="SULFOQUINOVOSYL TRANSFERASE SQD2"/>
    <property type="match status" value="1"/>
</dbReference>
<dbReference type="EMBL" id="FUWS01000001">
    <property type="protein sequence ID" value="SJZ41308.1"/>
    <property type="molecule type" value="Genomic_DNA"/>
</dbReference>
<dbReference type="Gene3D" id="3.40.50.2000">
    <property type="entry name" value="Glycogen Phosphorylase B"/>
    <property type="match status" value="2"/>
</dbReference>
<feature type="domain" description="Glycosyl transferase family 1" evidence="4">
    <location>
        <begin position="245"/>
        <end position="398"/>
    </location>
</feature>